<dbReference type="EMBL" id="DF848493">
    <property type="protein sequence ID" value="GAT53883.1"/>
    <property type="molecule type" value="Genomic_DNA"/>
</dbReference>
<proteinExistence type="predicted"/>
<sequence length="109" mass="12485">MVKLVGWKNELVRVEELAYQGKEGYGEIKQLMKPSALPDMERHTHVPADWIKAPIHLREEAGQDVSMNIVQLLERILDTYQNIDGPLTDHFVRIVEGLRASWTPLARLA</sequence>
<organism evidence="1 2">
    <name type="scientific">Mycena chlorophos</name>
    <name type="common">Agaric fungus</name>
    <name type="synonym">Agaricus chlorophos</name>
    <dbReference type="NCBI Taxonomy" id="658473"/>
    <lineage>
        <taxon>Eukaryota</taxon>
        <taxon>Fungi</taxon>
        <taxon>Dikarya</taxon>
        <taxon>Basidiomycota</taxon>
        <taxon>Agaricomycotina</taxon>
        <taxon>Agaricomycetes</taxon>
        <taxon>Agaricomycetidae</taxon>
        <taxon>Agaricales</taxon>
        <taxon>Marasmiineae</taxon>
        <taxon>Mycenaceae</taxon>
        <taxon>Mycena</taxon>
    </lineage>
</organism>
<dbReference type="Proteomes" id="UP000815677">
    <property type="component" value="Unassembled WGS sequence"/>
</dbReference>
<name>A0ABQ0LRW2_MYCCL</name>
<protein>
    <submittedName>
        <fullName evidence="1">Uncharacterized protein</fullName>
    </submittedName>
</protein>
<evidence type="ECO:0000313" key="1">
    <source>
        <dbReference type="EMBL" id="GAT53883.1"/>
    </source>
</evidence>
<reference evidence="1" key="1">
    <citation type="submission" date="2014-09" db="EMBL/GenBank/DDBJ databases">
        <title>Genome sequence of the luminous mushroom Mycena chlorophos for searching fungal bioluminescence genes.</title>
        <authorList>
            <person name="Tanaka Y."/>
            <person name="Kasuga D."/>
            <person name="Oba Y."/>
            <person name="Hase S."/>
            <person name="Sato K."/>
            <person name="Oba Y."/>
            <person name="Sakakibara Y."/>
        </authorList>
    </citation>
    <scope>NUCLEOTIDE SEQUENCE</scope>
</reference>
<evidence type="ECO:0000313" key="2">
    <source>
        <dbReference type="Proteomes" id="UP000815677"/>
    </source>
</evidence>
<accession>A0ABQ0LRW2</accession>
<keyword evidence="2" id="KW-1185">Reference proteome</keyword>
<gene>
    <name evidence="1" type="ORF">MCHLO_10784</name>
</gene>